<reference evidence="2" key="1">
    <citation type="journal article" date="2019" name="Int. J. Syst. Evol. Microbiol.">
        <title>The Global Catalogue of Microorganisms (GCM) 10K type strain sequencing project: providing services to taxonomists for standard genome sequencing and annotation.</title>
        <authorList>
            <consortium name="The Broad Institute Genomics Platform"/>
            <consortium name="The Broad Institute Genome Sequencing Center for Infectious Disease"/>
            <person name="Wu L."/>
            <person name="Ma J."/>
        </authorList>
    </citation>
    <scope>NUCLEOTIDE SEQUENCE [LARGE SCALE GENOMIC DNA]</scope>
    <source>
        <strain evidence="2">JCM 6833</strain>
    </source>
</reference>
<organism evidence="1 2">
    <name type="scientific">Actinomadura fulvescens</name>
    <dbReference type="NCBI Taxonomy" id="46160"/>
    <lineage>
        <taxon>Bacteria</taxon>
        <taxon>Bacillati</taxon>
        <taxon>Actinomycetota</taxon>
        <taxon>Actinomycetes</taxon>
        <taxon>Streptosporangiales</taxon>
        <taxon>Thermomonosporaceae</taxon>
        <taxon>Actinomadura</taxon>
    </lineage>
</organism>
<dbReference type="Proteomes" id="UP001501509">
    <property type="component" value="Unassembled WGS sequence"/>
</dbReference>
<evidence type="ECO:0000313" key="1">
    <source>
        <dbReference type="EMBL" id="GAA2638834.1"/>
    </source>
</evidence>
<protein>
    <submittedName>
        <fullName evidence="1">Uncharacterized protein</fullName>
    </submittedName>
</protein>
<evidence type="ECO:0000313" key="2">
    <source>
        <dbReference type="Proteomes" id="UP001501509"/>
    </source>
</evidence>
<comment type="caution">
    <text evidence="1">The sequence shown here is derived from an EMBL/GenBank/DDBJ whole genome shotgun (WGS) entry which is preliminary data.</text>
</comment>
<name>A0ABP6D919_9ACTN</name>
<proteinExistence type="predicted"/>
<accession>A0ABP6D919</accession>
<sequence>MVDRLNVHRDREQVRAECEALIMAGASGAYEGPLRYFERVKVAPGWAMAGPVMAEVFADTIQRDAAAAGVVIAGVADVARLAPSERHGYARLMALGIPAGTRVKGRRIHRAMLRHARTYIKARARGSHDEAGAVLNRMDAEQLGQLVFMLWATAMQARRAALTGMR</sequence>
<keyword evidence="2" id="KW-1185">Reference proteome</keyword>
<gene>
    <name evidence="1" type="ORF">GCM10010411_93640</name>
</gene>
<dbReference type="RefSeq" id="WP_344549269.1">
    <property type="nucleotide sequence ID" value="NZ_BAAATD010000026.1"/>
</dbReference>
<dbReference type="EMBL" id="BAAATD010000026">
    <property type="protein sequence ID" value="GAA2638834.1"/>
    <property type="molecule type" value="Genomic_DNA"/>
</dbReference>